<dbReference type="InterPro" id="IPR000219">
    <property type="entry name" value="DH_dom"/>
</dbReference>
<dbReference type="AlphaFoldDB" id="A0A4Z2E1H1"/>
<dbReference type="InterPro" id="IPR035899">
    <property type="entry name" value="DBL_dom_sf"/>
</dbReference>
<protein>
    <submittedName>
        <fullName evidence="3">Proto-oncogene DBL</fullName>
    </submittedName>
</protein>
<gene>
    <name evidence="3" type="primary">MCF2_0</name>
    <name evidence="3" type="ORF">EYF80_067283</name>
</gene>
<dbReference type="Gene3D" id="1.20.900.10">
    <property type="entry name" value="Dbl homology (DH) domain"/>
    <property type="match status" value="1"/>
</dbReference>
<dbReference type="InterPro" id="IPR051336">
    <property type="entry name" value="RhoGEF_Guanine_NuclExch_SF"/>
</dbReference>
<feature type="domain" description="DH" evidence="2">
    <location>
        <begin position="1"/>
        <end position="80"/>
    </location>
</feature>
<dbReference type="SUPFAM" id="SSF48065">
    <property type="entry name" value="DBL homology domain (DH-domain)"/>
    <property type="match status" value="1"/>
</dbReference>
<keyword evidence="4" id="KW-1185">Reference proteome</keyword>
<dbReference type="Proteomes" id="UP000314294">
    <property type="component" value="Unassembled WGS sequence"/>
</dbReference>
<dbReference type="GO" id="GO:0016358">
    <property type="term" value="P:dendrite development"/>
    <property type="evidence" value="ECO:0007669"/>
    <property type="project" value="TreeGrafter"/>
</dbReference>
<keyword evidence="1" id="KW-0344">Guanine-nucleotide releasing factor</keyword>
<name>A0A4Z2E1H1_9TELE</name>
<evidence type="ECO:0000313" key="3">
    <source>
        <dbReference type="EMBL" id="TNN22603.1"/>
    </source>
</evidence>
<evidence type="ECO:0000256" key="1">
    <source>
        <dbReference type="ARBA" id="ARBA00022658"/>
    </source>
</evidence>
<dbReference type="PANTHER" id="PTHR22826:SF146">
    <property type="entry name" value="PROTO-ONCOGENE DBL"/>
    <property type="match status" value="1"/>
</dbReference>
<proteinExistence type="predicted"/>
<dbReference type="Pfam" id="PF00621">
    <property type="entry name" value="RhoGEF"/>
    <property type="match status" value="1"/>
</dbReference>
<sequence>MRELIDTERLYVEELLSVLLGYRAEMDNPALPGPLPSVLRSKRDVLFGNMPEIYNFHSRSVITTTRVSEVNMQTIQNTLLLQDTCGADETVSHVLIWWSIGVSVNIFRVFTSTTLTTLNPLL</sequence>
<evidence type="ECO:0000313" key="4">
    <source>
        <dbReference type="Proteomes" id="UP000314294"/>
    </source>
</evidence>
<reference evidence="3 4" key="1">
    <citation type="submission" date="2019-03" db="EMBL/GenBank/DDBJ databases">
        <title>First draft genome of Liparis tanakae, snailfish: a comprehensive survey of snailfish specific genes.</title>
        <authorList>
            <person name="Kim W."/>
            <person name="Song I."/>
            <person name="Jeong J.-H."/>
            <person name="Kim D."/>
            <person name="Kim S."/>
            <person name="Ryu S."/>
            <person name="Song J.Y."/>
            <person name="Lee S.K."/>
        </authorList>
    </citation>
    <scope>NUCLEOTIDE SEQUENCE [LARGE SCALE GENOMIC DNA]</scope>
    <source>
        <tissue evidence="3">Muscle</tissue>
    </source>
</reference>
<comment type="caution">
    <text evidence="3">The sequence shown here is derived from an EMBL/GenBank/DDBJ whole genome shotgun (WGS) entry which is preliminary data.</text>
</comment>
<dbReference type="GO" id="GO:0005085">
    <property type="term" value="F:guanyl-nucleotide exchange factor activity"/>
    <property type="evidence" value="ECO:0007669"/>
    <property type="project" value="UniProtKB-KW"/>
</dbReference>
<dbReference type="OrthoDB" id="10004999at2759"/>
<dbReference type="GO" id="GO:0005737">
    <property type="term" value="C:cytoplasm"/>
    <property type="evidence" value="ECO:0007669"/>
    <property type="project" value="TreeGrafter"/>
</dbReference>
<accession>A0A4Z2E1H1</accession>
<evidence type="ECO:0000259" key="2">
    <source>
        <dbReference type="PROSITE" id="PS50010"/>
    </source>
</evidence>
<dbReference type="PROSITE" id="PS50010">
    <property type="entry name" value="DH_2"/>
    <property type="match status" value="1"/>
</dbReference>
<dbReference type="EMBL" id="SRLO01021759">
    <property type="protein sequence ID" value="TNN22603.1"/>
    <property type="molecule type" value="Genomic_DNA"/>
</dbReference>
<organism evidence="3 4">
    <name type="scientific">Liparis tanakae</name>
    <name type="common">Tanaka's snailfish</name>
    <dbReference type="NCBI Taxonomy" id="230148"/>
    <lineage>
        <taxon>Eukaryota</taxon>
        <taxon>Metazoa</taxon>
        <taxon>Chordata</taxon>
        <taxon>Craniata</taxon>
        <taxon>Vertebrata</taxon>
        <taxon>Euteleostomi</taxon>
        <taxon>Actinopterygii</taxon>
        <taxon>Neopterygii</taxon>
        <taxon>Teleostei</taxon>
        <taxon>Neoteleostei</taxon>
        <taxon>Acanthomorphata</taxon>
        <taxon>Eupercaria</taxon>
        <taxon>Perciformes</taxon>
        <taxon>Cottioidei</taxon>
        <taxon>Cottales</taxon>
        <taxon>Liparidae</taxon>
        <taxon>Liparis</taxon>
    </lineage>
</organism>
<dbReference type="PANTHER" id="PTHR22826">
    <property type="entry name" value="RHO GUANINE EXCHANGE FACTOR-RELATED"/>
    <property type="match status" value="1"/>
</dbReference>